<keyword evidence="4" id="KW-0809">Transit peptide</keyword>
<evidence type="ECO:0000256" key="5">
    <source>
        <dbReference type="ARBA" id="ARBA00023121"/>
    </source>
</evidence>
<dbReference type="InterPro" id="IPR036271">
    <property type="entry name" value="Tet_transcr_reg_TetR-rel_C_sf"/>
</dbReference>
<evidence type="ECO:0000256" key="3">
    <source>
        <dbReference type="ARBA" id="ARBA00022688"/>
    </source>
</evidence>
<evidence type="ECO:0000256" key="1">
    <source>
        <dbReference type="ARBA" id="ARBA00004749"/>
    </source>
</evidence>
<dbReference type="EMBL" id="QFNK01000097">
    <property type="protein sequence ID" value="PZO86719.1"/>
    <property type="molecule type" value="Genomic_DNA"/>
</dbReference>
<dbReference type="GO" id="GO:0008289">
    <property type="term" value="F:lipid binding"/>
    <property type="evidence" value="ECO:0007669"/>
    <property type="project" value="UniProtKB-KW"/>
</dbReference>
<comment type="similarity">
    <text evidence="2">Belongs to the COQ9 family.</text>
</comment>
<evidence type="ECO:0000313" key="8">
    <source>
        <dbReference type="EMBL" id="PZO86719.1"/>
    </source>
</evidence>
<feature type="domain" description="COQ9 C-terminal" evidence="7">
    <location>
        <begin position="119"/>
        <end position="187"/>
    </location>
</feature>
<evidence type="ECO:0000256" key="6">
    <source>
        <dbReference type="ARBA" id="ARBA00058104"/>
    </source>
</evidence>
<sequence>MTPANDHIKDQILESALFDVPFDGWTDAVLKNAAVKAGFAPEMAVSVFPSGVKSALDYFAARADRRMLEALGGVDAATLRVRERIALAVRTRLDVLEPYKEAERLAVAYWMRPLRKWEGAKIVWRTADVIWNWAGDAATDYNRLTKRTLLSGVLTSTVLYWLTDESQNHADTAAFLDRRIDNVMSIGKIVGKFKKA</sequence>
<evidence type="ECO:0000313" key="9">
    <source>
        <dbReference type="Proteomes" id="UP000249557"/>
    </source>
</evidence>
<dbReference type="PANTHER" id="PTHR21427">
    <property type="entry name" value="UBIQUINONE BIOSYNTHESIS PROTEIN COQ9, MITOCHONDRIAL"/>
    <property type="match status" value="1"/>
</dbReference>
<accession>A0A2W5A2N0</accession>
<reference evidence="8 9" key="1">
    <citation type="submission" date="2017-08" db="EMBL/GenBank/DDBJ databases">
        <title>Infants hospitalized years apart are colonized by the same room-sourced microbial strains.</title>
        <authorList>
            <person name="Brooks B."/>
            <person name="Olm M.R."/>
            <person name="Firek B.A."/>
            <person name="Baker R."/>
            <person name="Thomas B.C."/>
            <person name="Morowitz M.J."/>
            <person name="Banfield J.F."/>
        </authorList>
    </citation>
    <scope>NUCLEOTIDE SEQUENCE [LARGE SCALE GENOMIC DNA]</scope>
    <source>
        <strain evidence="8">S2_018_000_R2_104</strain>
    </source>
</reference>
<gene>
    <name evidence="8" type="ORF">DI626_05755</name>
</gene>
<dbReference type="Proteomes" id="UP000249557">
    <property type="component" value="Unassembled WGS sequence"/>
</dbReference>
<proteinExistence type="inferred from homology"/>
<organism evidence="8 9">
    <name type="scientific">Micavibrio aeruginosavorus</name>
    <dbReference type="NCBI Taxonomy" id="349221"/>
    <lineage>
        <taxon>Bacteria</taxon>
        <taxon>Pseudomonadati</taxon>
        <taxon>Bdellovibrionota</taxon>
        <taxon>Bdellovibrionia</taxon>
        <taxon>Bdellovibrionales</taxon>
        <taxon>Pseudobdellovibrionaceae</taxon>
        <taxon>Micavibrio</taxon>
    </lineage>
</organism>
<evidence type="ECO:0000256" key="4">
    <source>
        <dbReference type="ARBA" id="ARBA00022946"/>
    </source>
</evidence>
<dbReference type="Pfam" id="PF08511">
    <property type="entry name" value="COQ9"/>
    <property type="match status" value="1"/>
</dbReference>
<dbReference type="Gene3D" id="1.10.357.10">
    <property type="entry name" value="Tetracycline Repressor, domain 2"/>
    <property type="match status" value="1"/>
</dbReference>
<dbReference type="GO" id="GO:0006744">
    <property type="term" value="P:ubiquinone biosynthetic process"/>
    <property type="evidence" value="ECO:0007669"/>
    <property type="project" value="UniProtKB-KW"/>
</dbReference>
<dbReference type="AlphaFoldDB" id="A0A2W5A2N0"/>
<dbReference type="PANTHER" id="PTHR21427:SF19">
    <property type="entry name" value="UBIQUINONE BIOSYNTHESIS PROTEIN COQ9, MITOCHONDRIAL"/>
    <property type="match status" value="1"/>
</dbReference>
<protein>
    <submittedName>
        <fullName evidence="8">COQ9 family protein</fullName>
    </submittedName>
</protein>
<keyword evidence="5" id="KW-0446">Lipid-binding</keyword>
<dbReference type="InterPro" id="IPR013718">
    <property type="entry name" value="COQ9_C"/>
</dbReference>
<evidence type="ECO:0000256" key="2">
    <source>
        <dbReference type="ARBA" id="ARBA00010766"/>
    </source>
</evidence>
<dbReference type="SUPFAM" id="SSF48498">
    <property type="entry name" value="Tetracyclin repressor-like, C-terminal domain"/>
    <property type="match status" value="1"/>
</dbReference>
<comment type="function">
    <text evidence="6">Membrane-associated protein that warps the membrane surface to access and bind aromatic isoprenes with high specificity, including ubiquinone (CoQ) isoprene intermediates and presents them directly to COQ7, therefore facilitating the COQ7-mediated hydroxylase step. Participates in the biosynthesis of coenzyme Q, also named ubiquinone, an essential lipid-soluble electron transporter for aerobic cellular respiration.</text>
</comment>
<dbReference type="NCBIfam" id="TIGR02396">
    <property type="entry name" value="diverge_rpsU"/>
    <property type="match status" value="1"/>
</dbReference>
<comment type="pathway">
    <text evidence="1">Cofactor biosynthesis; ubiquinone biosynthesis.</text>
</comment>
<name>A0A2W5A2N0_9BACT</name>
<dbReference type="InterPro" id="IPR012762">
    <property type="entry name" value="Ubiq_biosynth_COQ9"/>
</dbReference>
<evidence type="ECO:0000259" key="7">
    <source>
        <dbReference type="Pfam" id="PF08511"/>
    </source>
</evidence>
<keyword evidence="3" id="KW-0831">Ubiquinone biosynthesis</keyword>
<comment type="caution">
    <text evidence="8">The sequence shown here is derived from an EMBL/GenBank/DDBJ whole genome shotgun (WGS) entry which is preliminary data.</text>
</comment>